<keyword evidence="2" id="KW-1185">Reference proteome</keyword>
<comment type="caution">
    <text evidence="1">The sequence shown here is derived from an EMBL/GenBank/DDBJ whole genome shotgun (WGS) entry which is preliminary data.</text>
</comment>
<evidence type="ECO:0000313" key="2">
    <source>
        <dbReference type="Proteomes" id="UP000836387"/>
    </source>
</evidence>
<organism evidence="1 2">
    <name type="scientific">Clonostachys rosea f. rosea IK726</name>
    <dbReference type="NCBI Taxonomy" id="1349383"/>
    <lineage>
        <taxon>Eukaryota</taxon>
        <taxon>Fungi</taxon>
        <taxon>Dikarya</taxon>
        <taxon>Ascomycota</taxon>
        <taxon>Pezizomycotina</taxon>
        <taxon>Sordariomycetes</taxon>
        <taxon>Hypocreomycetidae</taxon>
        <taxon>Hypocreales</taxon>
        <taxon>Bionectriaceae</taxon>
        <taxon>Clonostachys</taxon>
    </lineage>
</organism>
<dbReference type="EMBL" id="CADEHS020000645">
    <property type="protein sequence ID" value="CAG9956789.1"/>
    <property type="molecule type" value="Genomic_DNA"/>
</dbReference>
<gene>
    <name evidence="1" type="ORF">CRV2_00008701</name>
</gene>
<accession>A0ACA9UTK1</accession>
<reference evidence="1" key="2">
    <citation type="submission" date="2021-10" db="EMBL/GenBank/DDBJ databases">
        <authorList>
            <person name="Piombo E."/>
        </authorList>
    </citation>
    <scope>NUCLEOTIDE SEQUENCE</scope>
</reference>
<reference evidence="1" key="1">
    <citation type="submission" date="2020-04" db="EMBL/GenBank/DDBJ databases">
        <authorList>
            <person name="Broberg M."/>
        </authorList>
    </citation>
    <scope>NUCLEOTIDE SEQUENCE</scope>
</reference>
<sequence length="106" mass="11162">MTCVKEGGPGEVSAWLSGVVELVVSEVVVSEVVVREVVVSEVVASEVVASEVGPGCIVTMIADETLSDVVLSLPNVVFIMLLPSSVRAGHGRLLWLGNFKQVRVES</sequence>
<evidence type="ECO:0000313" key="1">
    <source>
        <dbReference type="EMBL" id="CAG9956789.1"/>
    </source>
</evidence>
<dbReference type="Proteomes" id="UP000836387">
    <property type="component" value="Unassembled WGS sequence"/>
</dbReference>
<name>A0ACA9UTK1_BIOOC</name>
<proteinExistence type="predicted"/>
<protein>
    <submittedName>
        <fullName evidence="1">Uncharacterized protein</fullName>
    </submittedName>
</protein>